<dbReference type="PROSITE" id="PS00107">
    <property type="entry name" value="PROTEIN_KINASE_ATP"/>
    <property type="match status" value="1"/>
</dbReference>
<accession>A0A3B4TIU3</accession>
<dbReference type="InterPro" id="IPR000719">
    <property type="entry name" value="Prot_kinase_dom"/>
</dbReference>
<dbReference type="GO" id="GO:0005634">
    <property type="term" value="C:nucleus"/>
    <property type="evidence" value="ECO:0007669"/>
    <property type="project" value="UniProtKB-SubCell"/>
</dbReference>
<evidence type="ECO:0000256" key="12">
    <source>
        <dbReference type="ARBA" id="ARBA00022741"/>
    </source>
</evidence>
<comment type="similarity">
    <text evidence="4">Belongs to the protein kinase superfamily. CAMK Ser/Thr protein kinase family. NIM1 subfamily.</text>
</comment>
<dbReference type="SMART" id="SM00220">
    <property type="entry name" value="S_TKc"/>
    <property type="match status" value="1"/>
</dbReference>
<evidence type="ECO:0000256" key="19">
    <source>
        <dbReference type="ARBA" id="ARBA00030691"/>
    </source>
</evidence>
<keyword evidence="16" id="KW-0206">Cytoskeleton</keyword>
<keyword evidence="8" id="KW-0963">Cytoplasm</keyword>
<dbReference type="GO" id="GO:0005694">
    <property type="term" value="C:chromosome"/>
    <property type="evidence" value="ECO:0007669"/>
    <property type="project" value="UniProtKB-SubCell"/>
</dbReference>
<proteinExistence type="inferred from homology"/>
<evidence type="ECO:0000256" key="3">
    <source>
        <dbReference type="ARBA" id="ARBA00004300"/>
    </source>
</evidence>
<dbReference type="InterPro" id="IPR017441">
    <property type="entry name" value="Protein_kinase_ATP_BS"/>
</dbReference>
<evidence type="ECO:0000313" key="27">
    <source>
        <dbReference type="Ensembl" id="ENSSDUP00000005860.1"/>
    </source>
</evidence>
<dbReference type="GO" id="GO:0004674">
    <property type="term" value="F:protein serine/threonine kinase activity"/>
    <property type="evidence" value="ECO:0007669"/>
    <property type="project" value="UniProtKB-KW"/>
</dbReference>
<dbReference type="PROSITE" id="PS00108">
    <property type="entry name" value="PROTEIN_KINASE_ST"/>
    <property type="match status" value="1"/>
</dbReference>
<evidence type="ECO:0000256" key="4">
    <source>
        <dbReference type="ARBA" id="ARBA00010791"/>
    </source>
</evidence>
<keyword evidence="12 24" id="KW-0547">Nucleotide-binding</keyword>
<evidence type="ECO:0000259" key="26">
    <source>
        <dbReference type="PROSITE" id="PS50011"/>
    </source>
</evidence>
<evidence type="ECO:0000256" key="5">
    <source>
        <dbReference type="ARBA" id="ARBA00012513"/>
    </source>
</evidence>
<dbReference type="Gene3D" id="3.30.310.80">
    <property type="entry name" value="Kinase associated domain 1, KA1"/>
    <property type="match status" value="1"/>
</dbReference>
<dbReference type="Proteomes" id="UP000261420">
    <property type="component" value="Unplaced"/>
</dbReference>
<dbReference type="EC" id="2.7.11.1" evidence="5"/>
<evidence type="ECO:0000256" key="13">
    <source>
        <dbReference type="ARBA" id="ARBA00022763"/>
    </source>
</evidence>
<keyword evidence="14" id="KW-0418">Kinase</keyword>
<evidence type="ECO:0000256" key="23">
    <source>
        <dbReference type="ARBA" id="ARBA00070697"/>
    </source>
</evidence>
<evidence type="ECO:0000256" key="6">
    <source>
        <dbReference type="ARBA" id="ARBA00022045"/>
    </source>
</evidence>
<keyword evidence="7" id="KW-0158">Chromosome</keyword>
<evidence type="ECO:0000256" key="14">
    <source>
        <dbReference type="ARBA" id="ARBA00022777"/>
    </source>
</evidence>
<evidence type="ECO:0000313" key="28">
    <source>
        <dbReference type="Proteomes" id="UP000261420"/>
    </source>
</evidence>
<evidence type="ECO:0000256" key="10">
    <source>
        <dbReference type="ARBA" id="ARBA00022553"/>
    </source>
</evidence>
<feature type="binding site" evidence="24">
    <location>
        <position position="38"/>
    </location>
    <ligand>
        <name>ATP</name>
        <dbReference type="ChEBI" id="CHEBI:30616"/>
    </ligand>
</feature>
<dbReference type="PANTHER" id="PTHR24346">
    <property type="entry name" value="MAP/MICROTUBULE AFFINITY-REGULATING KINASE"/>
    <property type="match status" value="1"/>
</dbReference>
<keyword evidence="28" id="KW-1185">Reference proteome</keyword>
<reference evidence="27" key="1">
    <citation type="submission" date="2025-08" db="UniProtKB">
        <authorList>
            <consortium name="Ensembl"/>
        </authorList>
    </citation>
    <scope>IDENTIFICATION</scope>
</reference>
<keyword evidence="17" id="KW-0539">Nucleus</keyword>
<evidence type="ECO:0000256" key="22">
    <source>
        <dbReference type="ARBA" id="ARBA00048679"/>
    </source>
</evidence>
<dbReference type="GO" id="GO:0005524">
    <property type="term" value="F:ATP binding"/>
    <property type="evidence" value="ECO:0007669"/>
    <property type="project" value="UniProtKB-UniRule"/>
</dbReference>
<dbReference type="FunFam" id="3.30.200.20:FF:000229">
    <property type="entry name" value="Serine/threonine-protein kinase Chk1"/>
    <property type="match status" value="1"/>
</dbReference>
<keyword evidence="10" id="KW-0597">Phosphoprotein</keyword>
<keyword evidence="11" id="KW-0808">Transferase</keyword>
<dbReference type="PANTHER" id="PTHR24346:SF107">
    <property type="entry name" value="SERINE_THREONINE-PROTEIN KINASE CHK1"/>
    <property type="match status" value="1"/>
</dbReference>
<evidence type="ECO:0000256" key="21">
    <source>
        <dbReference type="ARBA" id="ARBA00047899"/>
    </source>
</evidence>
<comment type="subcellular location">
    <subcellularLocation>
        <location evidence="2">Chromosome</location>
    </subcellularLocation>
    <subcellularLocation>
        <location evidence="3">Cytoplasm</location>
        <location evidence="3">Cytoskeleton</location>
        <location evidence="3">Microtubule organizing center</location>
        <location evidence="3">Centrosome</location>
    </subcellularLocation>
    <subcellularLocation>
        <location evidence="1">Nucleus</location>
    </subcellularLocation>
</comment>
<evidence type="ECO:0000256" key="1">
    <source>
        <dbReference type="ARBA" id="ARBA00004123"/>
    </source>
</evidence>
<dbReference type="Gene3D" id="1.10.510.10">
    <property type="entry name" value="Transferase(Phosphotransferase) domain 1"/>
    <property type="match status" value="1"/>
</dbReference>
<dbReference type="CDD" id="cd14069">
    <property type="entry name" value="STKc_Chk1"/>
    <property type="match status" value="1"/>
</dbReference>
<dbReference type="SUPFAM" id="SSF56112">
    <property type="entry name" value="Protein kinase-like (PK-like)"/>
    <property type="match status" value="1"/>
</dbReference>
<evidence type="ECO:0000256" key="17">
    <source>
        <dbReference type="ARBA" id="ARBA00023242"/>
    </source>
</evidence>
<feature type="domain" description="Protein kinase" evidence="26">
    <location>
        <begin position="9"/>
        <end position="265"/>
    </location>
</feature>
<evidence type="ECO:0000256" key="16">
    <source>
        <dbReference type="ARBA" id="ARBA00023212"/>
    </source>
</evidence>
<name>A0A3B4TIU3_SERDU</name>
<dbReference type="GeneTree" id="ENSGT00940000159682"/>
<evidence type="ECO:0000256" key="7">
    <source>
        <dbReference type="ARBA" id="ARBA00022454"/>
    </source>
</evidence>
<dbReference type="InterPro" id="IPR008271">
    <property type="entry name" value="Ser/Thr_kinase_AS"/>
</dbReference>
<evidence type="ECO:0000256" key="25">
    <source>
        <dbReference type="RuleBase" id="RU000304"/>
    </source>
</evidence>
<evidence type="ECO:0000256" key="9">
    <source>
        <dbReference type="ARBA" id="ARBA00022527"/>
    </source>
</evidence>
<evidence type="ECO:0000256" key="15">
    <source>
        <dbReference type="ARBA" id="ARBA00022840"/>
    </source>
</evidence>
<sequence>MAVPFVQDWDLVQTLGEGAYGEVRLLVNRQTEEAVAVKVIDTSQAKECAENVKKEVCVHKMLNHPNIVRFFGHRKEGPTVYLFLEYCTGGELFDRIEPDVGMAEKDAHRFFQQLIAAVEYLHSVGITHRDIKPENILLDDKDNLKLTDFGLATMFRFKGRERLLSRLCGTLPYVAPELLSQTEYKAQPADIWACGIVLTAMLAGELPWDQPTETCQEYSDWIQKKTYLPPWKKIQPVPLSLLSKLLLASPDARISITDIQKDRWFTQGNFPFFLFELKGVFLFMPIILKPHSSLCSDDRMQFSSSQPDLAAGGWEAMLLISQTDGQVSFSQPTKPEHMLLGSQLLGTPGASQSPWQRLVRRMTRFFTAVNADASLSALKDTCDGLALGFKLTCAKQVTVSTLDKRNNKLIFKVHLLEMNQRVLLDFRLSKGDGLEFKRLFVKIKQKLGDIISTQKVLLPIT</sequence>
<dbReference type="InterPro" id="IPR011009">
    <property type="entry name" value="Kinase-like_dom_sf"/>
</dbReference>
<dbReference type="InterPro" id="IPR034670">
    <property type="entry name" value="Chk1_catalytic_dom"/>
</dbReference>
<dbReference type="PROSITE" id="PS50011">
    <property type="entry name" value="PROTEIN_KINASE_DOM"/>
    <property type="match status" value="1"/>
</dbReference>
<dbReference type="AlphaFoldDB" id="A0A3B4TIU3"/>
<evidence type="ECO:0000256" key="2">
    <source>
        <dbReference type="ARBA" id="ARBA00004286"/>
    </source>
</evidence>
<evidence type="ECO:0000256" key="8">
    <source>
        <dbReference type="ARBA" id="ARBA00022490"/>
    </source>
</evidence>
<comment type="catalytic activity">
    <reaction evidence="22">
        <text>L-seryl-[protein] + ATP = O-phospho-L-seryl-[protein] + ADP + H(+)</text>
        <dbReference type="Rhea" id="RHEA:17989"/>
        <dbReference type="Rhea" id="RHEA-COMP:9863"/>
        <dbReference type="Rhea" id="RHEA-COMP:11604"/>
        <dbReference type="ChEBI" id="CHEBI:15378"/>
        <dbReference type="ChEBI" id="CHEBI:29999"/>
        <dbReference type="ChEBI" id="CHEBI:30616"/>
        <dbReference type="ChEBI" id="CHEBI:83421"/>
        <dbReference type="ChEBI" id="CHEBI:456216"/>
        <dbReference type="EC" id="2.7.11.1"/>
    </reaction>
</comment>
<evidence type="ECO:0000256" key="11">
    <source>
        <dbReference type="ARBA" id="ARBA00022679"/>
    </source>
</evidence>
<keyword evidence="15 24" id="KW-0067">ATP-binding</keyword>
<evidence type="ECO:0000256" key="20">
    <source>
        <dbReference type="ARBA" id="ARBA00032547"/>
    </source>
</evidence>
<dbReference type="FunFam" id="1.10.510.10:FF:000301">
    <property type="entry name" value="Serine/threonine-protein kinase Chk1"/>
    <property type="match status" value="1"/>
</dbReference>
<protein>
    <recommendedName>
        <fullName evidence="23">Serine/threonine-protein kinase CHK1</fullName>
        <ecNumber evidence="5">2.7.11.1</ecNumber>
    </recommendedName>
    <alternativeName>
        <fullName evidence="19">CHK1 checkpoint homolog</fullName>
    </alternativeName>
    <alternativeName>
        <fullName evidence="20">Checkpoint kinase-1</fullName>
    </alternativeName>
    <alternativeName>
        <fullName evidence="6">Serine/threonine-protein kinase Chk1</fullName>
    </alternativeName>
</protein>
<dbReference type="GO" id="GO:0005737">
    <property type="term" value="C:cytoplasm"/>
    <property type="evidence" value="ECO:0007669"/>
    <property type="project" value="TreeGrafter"/>
</dbReference>
<keyword evidence="18" id="KW-0131">Cell cycle</keyword>
<comment type="catalytic activity">
    <reaction evidence="21">
        <text>L-threonyl-[protein] + ATP = O-phospho-L-threonyl-[protein] + ADP + H(+)</text>
        <dbReference type="Rhea" id="RHEA:46608"/>
        <dbReference type="Rhea" id="RHEA-COMP:11060"/>
        <dbReference type="Rhea" id="RHEA-COMP:11605"/>
        <dbReference type="ChEBI" id="CHEBI:15378"/>
        <dbReference type="ChEBI" id="CHEBI:30013"/>
        <dbReference type="ChEBI" id="CHEBI:30616"/>
        <dbReference type="ChEBI" id="CHEBI:61977"/>
        <dbReference type="ChEBI" id="CHEBI:456216"/>
        <dbReference type="EC" id="2.7.11.1"/>
    </reaction>
</comment>
<dbReference type="GO" id="GO:0005813">
    <property type="term" value="C:centrosome"/>
    <property type="evidence" value="ECO:0007669"/>
    <property type="project" value="UniProtKB-SubCell"/>
</dbReference>
<dbReference type="Gene3D" id="3.30.200.20">
    <property type="entry name" value="Phosphorylase Kinase, domain 1"/>
    <property type="match status" value="1"/>
</dbReference>
<dbReference type="Ensembl" id="ENSSDUT00000005974.1">
    <property type="protein sequence ID" value="ENSSDUP00000005860.1"/>
    <property type="gene ID" value="ENSSDUG00000004256.1"/>
</dbReference>
<evidence type="ECO:0000256" key="18">
    <source>
        <dbReference type="ARBA" id="ARBA00023306"/>
    </source>
</evidence>
<evidence type="ECO:0000256" key="24">
    <source>
        <dbReference type="PROSITE-ProRule" id="PRU10141"/>
    </source>
</evidence>
<dbReference type="GO" id="GO:0000077">
    <property type="term" value="P:DNA damage checkpoint signaling"/>
    <property type="evidence" value="ECO:0007669"/>
    <property type="project" value="InterPro"/>
</dbReference>
<dbReference type="Pfam" id="PF00069">
    <property type="entry name" value="Pkinase"/>
    <property type="match status" value="1"/>
</dbReference>
<reference evidence="27" key="2">
    <citation type="submission" date="2025-09" db="UniProtKB">
        <authorList>
            <consortium name="Ensembl"/>
        </authorList>
    </citation>
    <scope>IDENTIFICATION</scope>
</reference>
<organism evidence="27 28">
    <name type="scientific">Seriola dumerili</name>
    <name type="common">Greater amberjack</name>
    <name type="synonym">Caranx dumerili</name>
    <dbReference type="NCBI Taxonomy" id="41447"/>
    <lineage>
        <taxon>Eukaryota</taxon>
        <taxon>Metazoa</taxon>
        <taxon>Chordata</taxon>
        <taxon>Craniata</taxon>
        <taxon>Vertebrata</taxon>
        <taxon>Euteleostomi</taxon>
        <taxon>Actinopterygii</taxon>
        <taxon>Neopterygii</taxon>
        <taxon>Teleostei</taxon>
        <taxon>Neoteleostei</taxon>
        <taxon>Acanthomorphata</taxon>
        <taxon>Carangaria</taxon>
        <taxon>Carangiformes</taxon>
        <taxon>Carangidae</taxon>
        <taxon>Seriola</taxon>
    </lineage>
</organism>
<dbReference type="FunFam" id="3.30.310.80:FF:000007">
    <property type="entry name" value="Serine/threonine-protein kinase Chk1 isoform 1"/>
    <property type="match status" value="1"/>
</dbReference>
<keyword evidence="13" id="KW-0227">DNA damage</keyword>
<keyword evidence="9 25" id="KW-0723">Serine/threonine-protein kinase</keyword>